<proteinExistence type="predicted"/>
<accession>A0A7W7HIX4</accession>
<dbReference type="PROSITE" id="PS50887">
    <property type="entry name" value="GGDEF"/>
    <property type="match status" value="1"/>
</dbReference>
<dbReference type="PANTHER" id="PTHR46663">
    <property type="entry name" value="DIGUANYLATE CYCLASE DGCT-RELATED"/>
    <property type="match status" value="1"/>
</dbReference>
<dbReference type="Pfam" id="PF00990">
    <property type="entry name" value="GGDEF"/>
    <property type="match status" value="1"/>
</dbReference>
<reference evidence="3 4" key="1">
    <citation type="submission" date="2020-08" db="EMBL/GenBank/DDBJ databases">
        <title>Sequencing the genomes of 1000 actinobacteria strains.</title>
        <authorList>
            <person name="Klenk H.-P."/>
        </authorList>
    </citation>
    <scope>NUCLEOTIDE SEQUENCE [LARGE SCALE GENOMIC DNA]</scope>
    <source>
        <strain evidence="3 4">DSM 43150</strain>
    </source>
</reference>
<dbReference type="NCBIfam" id="TIGR00254">
    <property type="entry name" value="GGDEF"/>
    <property type="match status" value="1"/>
</dbReference>
<organism evidence="3 4">
    <name type="scientific">Actinoplanes lobatus</name>
    <dbReference type="NCBI Taxonomy" id="113568"/>
    <lineage>
        <taxon>Bacteria</taxon>
        <taxon>Bacillati</taxon>
        <taxon>Actinomycetota</taxon>
        <taxon>Actinomycetes</taxon>
        <taxon>Micromonosporales</taxon>
        <taxon>Micromonosporaceae</taxon>
        <taxon>Actinoplanes</taxon>
    </lineage>
</organism>
<evidence type="ECO:0000313" key="4">
    <source>
        <dbReference type="Proteomes" id="UP000590511"/>
    </source>
</evidence>
<dbReference type="InterPro" id="IPR043128">
    <property type="entry name" value="Rev_trsase/Diguanyl_cyclase"/>
</dbReference>
<dbReference type="AlphaFoldDB" id="A0A7W7HIX4"/>
<keyword evidence="5" id="KW-1185">Reference proteome</keyword>
<gene>
    <name evidence="2" type="ORF">Alo02nite_38550</name>
    <name evidence="3" type="ORF">BJ964_005509</name>
</gene>
<sequence>MLTGELVVRLGGDEFVLFCPNLPEAEAVRLAERVLGDVAQPIPFHGETLDIGVSVGIAAYGPDGTADDHDVLRDADMAMYEAKKLGRGRWVMAGV</sequence>
<evidence type="ECO:0000259" key="1">
    <source>
        <dbReference type="PROSITE" id="PS50887"/>
    </source>
</evidence>
<evidence type="ECO:0000313" key="5">
    <source>
        <dbReference type="Proteomes" id="UP000631312"/>
    </source>
</evidence>
<feature type="domain" description="GGDEF" evidence="1">
    <location>
        <begin position="1"/>
        <end position="95"/>
    </location>
</feature>
<dbReference type="Proteomes" id="UP000590511">
    <property type="component" value="Unassembled WGS sequence"/>
</dbReference>
<dbReference type="RefSeq" id="WP_229806756.1">
    <property type="nucleotide sequence ID" value="NZ_BOMP01000057.1"/>
</dbReference>
<dbReference type="EMBL" id="BOMP01000057">
    <property type="protein sequence ID" value="GIE40957.1"/>
    <property type="molecule type" value="Genomic_DNA"/>
</dbReference>
<dbReference type="Gene3D" id="3.30.70.270">
    <property type="match status" value="1"/>
</dbReference>
<name>A0A7W7HIX4_9ACTN</name>
<dbReference type="EMBL" id="JACHNC010000001">
    <property type="protein sequence ID" value="MBB4751348.1"/>
    <property type="molecule type" value="Genomic_DNA"/>
</dbReference>
<dbReference type="CDD" id="cd01949">
    <property type="entry name" value="GGDEF"/>
    <property type="match status" value="1"/>
</dbReference>
<dbReference type="SUPFAM" id="SSF55073">
    <property type="entry name" value="Nucleotide cyclase"/>
    <property type="match status" value="1"/>
</dbReference>
<dbReference type="InterPro" id="IPR029787">
    <property type="entry name" value="Nucleotide_cyclase"/>
</dbReference>
<comment type="caution">
    <text evidence="3">The sequence shown here is derived from an EMBL/GenBank/DDBJ whole genome shotgun (WGS) entry which is preliminary data.</text>
</comment>
<dbReference type="PANTHER" id="PTHR46663:SF2">
    <property type="entry name" value="GGDEF DOMAIN-CONTAINING PROTEIN"/>
    <property type="match status" value="1"/>
</dbReference>
<dbReference type="SMART" id="SM00267">
    <property type="entry name" value="GGDEF"/>
    <property type="match status" value="1"/>
</dbReference>
<reference evidence="2 5" key="2">
    <citation type="submission" date="2021-01" db="EMBL/GenBank/DDBJ databases">
        <title>Whole genome shotgun sequence of Actinoplanes lobatus NBRC 12513.</title>
        <authorList>
            <person name="Komaki H."/>
            <person name="Tamura T."/>
        </authorList>
    </citation>
    <scope>NUCLEOTIDE SEQUENCE [LARGE SCALE GENOMIC DNA]</scope>
    <source>
        <strain evidence="2 5">NBRC 12513</strain>
    </source>
</reference>
<dbReference type="Proteomes" id="UP000631312">
    <property type="component" value="Unassembled WGS sequence"/>
</dbReference>
<evidence type="ECO:0000313" key="2">
    <source>
        <dbReference type="EMBL" id="GIE40957.1"/>
    </source>
</evidence>
<dbReference type="InterPro" id="IPR052163">
    <property type="entry name" value="DGC-Regulatory_Protein"/>
</dbReference>
<protein>
    <submittedName>
        <fullName evidence="3">Diguanylate cyclase (GGDEF)-like protein</fullName>
    </submittedName>
</protein>
<dbReference type="InterPro" id="IPR000160">
    <property type="entry name" value="GGDEF_dom"/>
</dbReference>
<evidence type="ECO:0000313" key="3">
    <source>
        <dbReference type="EMBL" id="MBB4751348.1"/>
    </source>
</evidence>